<evidence type="ECO:0000313" key="2">
    <source>
        <dbReference type="Proteomes" id="UP000229554"/>
    </source>
</evidence>
<accession>A0A2M8KRB1</accession>
<comment type="caution">
    <text evidence="1">The sequence shown here is derived from an EMBL/GenBank/DDBJ whole genome shotgun (WGS) entry which is preliminary data.</text>
</comment>
<dbReference type="Gene3D" id="3.40.50.450">
    <property type="match status" value="1"/>
</dbReference>
<gene>
    <name evidence="1" type="ORF">COU88_04900</name>
</gene>
<name>A0A2M8KRB1_9BACT</name>
<evidence type="ECO:0000313" key="1">
    <source>
        <dbReference type="EMBL" id="PJE62460.1"/>
    </source>
</evidence>
<organism evidence="1 2">
    <name type="scientific">Candidatus Roizmanbacteria bacterium CG10_big_fil_rev_8_21_14_0_10_39_6</name>
    <dbReference type="NCBI Taxonomy" id="1974853"/>
    <lineage>
        <taxon>Bacteria</taxon>
        <taxon>Candidatus Roizmaniibacteriota</taxon>
    </lineage>
</organism>
<dbReference type="EMBL" id="PFED01000199">
    <property type="protein sequence ID" value="PJE62460.1"/>
    <property type="molecule type" value="Genomic_DNA"/>
</dbReference>
<proteinExistence type="predicted"/>
<sequence length="135" mass="16001">KRQNNYYSYKIENIKKADICIFDVSYHSLGIGYMIQRTLEEGKPTIALFHKDNHPIFLEGIEDERFSLISYDKKNLRDVLKKALKKAGDLRDKRFNFFISPKLLRYIDKISKIDGITKSVFIRNLIVEHMRRNST</sequence>
<dbReference type="Proteomes" id="UP000229554">
    <property type="component" value="Unassembled WGS sequence"/>
</dbReference>
<evidence type="ECO:0008006" key="3">
    <source>
        <dbReference type="Google" id="ProtNLM"/>
    </source>
</evidence>
<protein>
    <recommendedName>
        <fullName evidence="3">Ribbon-helix-helix protein CopG domain-containing protein</fullName>
    </recommendedName>
</protein>
<feature type="non-terminal residue" evidence="1">
    <location>
        <position position="1"/>
    </location>
</feature>
<dbReference type="AlphaFoldDB" id="A0A2M8KRB1"/>
<reference evidence="2" key="1">
    <citation type="submission" date="2017-09" db="EMBL/GenBank/DDBJ databases">
        <title>Depth-based differentiation of microbial function through sediment-hosted aquifers and enrichment of novel symbionts in the deep terrestrial subsurface.</title>
        <authorList>
            <person name="Probst A.J."/>
            <person name="Ladd B."/>
            <person name="Jarett J.K."/>
            <person name="Geller-Mcgrath D.E."/>
            <person name="Sieber C.M.K."/>
            <person name="Emerson J.B."/>
            <person name="Anantharaman K."/>
            <person name="Thomas B.C."/>
            <person name="Malmstrom R."/>
            <person name="Stieglmeier M."/>
            <person name="Klingl A."/>
            <person name="Woyke T."/>
            <person name="Ryan C.M."/>
            <person name="Banfield J.F."/>
        </authorList>
    </citation>
    <scope>NUCLEOTIDE SEQUENCE [LARGE SCALE GENOMIC DNA]</scope>
</reference>